<feature type="non-terminal residue" evidence="1">
    <location>
        <position position="114"/>
    </location>
</feature>
<name>A0ABR4CMD3_9HELO</name>
<gene>
    <name evidence="1" type="ORF">VTL71DRAFT_12344</name>
</gene>
<sequence>MLKQYRRAPIPRRTPTARKISILTSIIIRAEQQICLANPSVTQVAQSSQISDSEQLRILPRTSHIHTANANRTRYSQADQTPYNRVLTQSADILKMQTEKAFKLLVRSRFADQG</sequence>
<reference evidence="1 2" key="1">
    <citation type="journal article" date="2024" name="Commun. Biol.">
        <title>Comparative genomic analysis of thermophilic fungi reveals convergent evolutionary adaptations and gene losses.</title>
        <authorList>
            <person name="Steindorff A.S."/>
            <person name="Aguilar-Pontes M.V."/>
            <person name="Robinson A.J."/>
            <person name="Andreopoulos B."/>
            <person name="LaButti K."/>
            <person name="Kuo A."/>
            <person name="Mondo S."/>
            <person name="Riley R."/>
            <person name="Otillar R."/>
            <person name="Haridas S."/>
            <person name="Lipzen A."/>
            <person name="Grimwood J."/>
            <person name="Schmutz J."/>
            <person name="Clum A."/>
            <person name="Reid I.D."/>
            <person name="Moisan M.C."/>
            <person name="Butler G."/>
            <person name="Nguyen T.T.M."/>
            <person name="Dewar K."/>
            <person name="Conant G."/>
            <person name="Drula E."/>
            <person name="Henrissat B."/>
            <person name="Hansel C."/>
            <person name="Singer S."/>
            <person name="Hutchinson M.I."/>
            <person name="de Vries R.P."/>
            <person name="Natvig D.O."/>
            <person name="Powell A.J."/>
            <person name="Tsang A."/>
            <person name="Grigoriev I.V."/>
        </authorList>
    </citation>
    <scope>NUCLEOTIDE SEQUENCE [LARGE SCALE GENOMIC DNA]</scope>
    <source>
        <strain evidence="1 2">CBS 494.80</strain>
    </source>
</reference>
<evidence type="ECO:0000313" key="2">
    <source>
        <dbReference type="Proteomes" id="UP001595075"/>
    </source>
</evidence>
<organism evidence="1 2">
    <name type="scientific">Oculimacula yallundae</name>
    <dbReference type="NCBI Taxonomy" id="86028"/>
    <lineage>
        <taxon>Eukaryota</taxon>
        <taxon>Fungi</taxon>
        <taxon>Dikarya</taxon>
        <taxon>Ascomycota</taxon>
        <taxon>Pezizomycotina</taxon>
        <taxon>Leotiomycetes</taxon>
        <taxon>Helotiales</taxon>
        <taxon>Ploettnerulaceae</taxon>
        <taxon>Oculimacula</taxon>
    </lineage>
</organism>
<dbReference type="Proteomes" id="UP001595075">
    <property type="component" value="Unassembled WGS sequence"/>
</dbReference>
<protein>
    <submittedName>
        <fullName evidence="1">Uncharacterized protein</fullName>
    </submittedName>
</protein>
<comment type="caution">
    <text evidence="1">The sequence shown here is derived from an EMBL/GenBank/DDBJ whole genome shotgun (WGS) entry which is preliminary data.</text>
</comment>
<evidence type="ECO:0000313" key="1">
    <source>
        <dbReference type="EMBL" id="KAL2071109.1"/>
    </source>
</evidence>
<accession>A0ABR4CMD3</accession>
<keyword evidence="2" id="KW-1185">Reference proteome</keyword>
<proteinExistence type="predicted"/>
<dbReference type="EMBL" id="JAZHXI010000005">
    <property type="protein sequence ID" value="KAL2071109.1"/>
    <property type="molecule type" value="Genomic_DNA"/>
</dbReference>